<reference evidence="2" key="1">
    <citation type="submission" date="2023-07" db="EMBL/GenBank/DDBJ databases">
        <authorList>
            <person name="Kim M."/>
        </authorList>
    </citation>
    <scope>NUCLEOTIDE SEQUENCE</scope>
    <source>
        <strain evidence="2">BIUV-7</strain>
    </source>
</reference>
<sequence length="252" mass="26732">MRSILVGSTLLAAALYAAPVLAQDAPASDFTITGGATLTSDYRFRGISQTDKNPAIQGTLGVSHSSGFYVGTWGSSIDDYVAAGSDQEIDLYAGYKKTYDGTTVDVGLLYYYYPGPSGNTDFFEPYANVSRTFGPVTAKAGLNYSWKQHALSCGLCSSAREDNLYTYAELSGGIPGTGVSLTGHLGENWGRSYLTAGLKNYTDWSLTAAYTWKNLTFSVAYVDTDFKKGEAVDFSGKNVAKGGVVAAIGVAF</sequence>
<dbReference type="InterPro" id="IPR010239">
    <property type="entry name" value="CHP02001"/>
</dbReference>
<feature type="chain" id="PRO_5047217754" evidence="1">
    <location>
        <begin position="23"/>
        <end position="252"/>
    </location>
</feature>
<keyword evidence="1" id="KW-0732">Signal</keyword>
<evidence type="ECO:0000313" key="2">
    <source>
        <dbReference type="EMBL" id="MDO6413791.1"/>
    </source>
</evidence>
<dbReference type="Pfam" id="PF09694">
    <property type="entry name" value="Gcw_chp"/>
    <property type="match status" value="1"/>
</dbReference>
<keyword evidence="3" id="KW-1185">Reference proteome</keyword>
<comment type="caution">
    <text evidence="2">The sequence shown here is derived from an EMBL/GenBank/DDBJ whole genome shotgun (WGS) entry which is preliminary data.</text>
</comment>
<dbReference type="Proteomes" id="UP001169764">
    <property type="component" value="Unassembled WGS sequence"/>
</dbReference>
<accession>A0ABT8Y649</accession>
<dbReference type="NCBIfam" id="TIGR02001">
    <property type="entry name" value="gcw_chp"/>
    <property type="match status" value="1"/>
</dbReference>
<feature type="signal peptide" evidence="1">
    <location>
        <begin position="1"/>
        <end position="22"/>
    </location>
</feature>
<proteinExistence type="predicted"/>
<dbReference type="EMBL" id="JAUOTP010000002">
    <property type="protein sequence ID" value="MDO6413791.1"/>
    <property type="molecule type" value="Genomic_DNA"/>
</dbReference>
<protein>
    <submittedName>
        <fullName evidence="2">TorF family putative porin</fullName>
    </submittedName>
</protein>
<dbReference type="RefSeq" id="WP_303540492.1">
    <property type="nucleotide sequence ID" value="NZ_JAUOTP010000002.1"/>
</dbReference>
<name>A0ABT8Y649_9SPHN</name>
<evidence type="ECO:0000313" key="3">
    <source>
        <dbReference type="Proteomes" id="UP001169764"/>
    </source>
</evidence>
<gene>
    <name evidence="2" type="ORF">Q4F19_05305</name>
</gene>
<evidence type="ECO:0000256" key="1">
    <source>
        <dbReference type="SAM" id="SignalP"/>
    </source>
</evidence>
<organism evidence="2 3">
    <name type="scientific">Sphingomonas natans</name>
    <dbReference type="NCBI Taxonomy" id="3063330"/>
    <lineage>
        <taxon>Bacteria</taxon>
        <taxon>Pseudomonadati</taxon>
        <taxon>Pseudomonadota</taxon>
        <taxon>Alphaproteobacteria</taxon>
        <taxon>Sphingomonadales</taxon>
        <taxon>Sphingomonadaceae</taxon>
        <taxon>Sphingomonas</taxon>
    </lineage>
</organism>